<dbReference type="Gene3D" id="3.40.50.1000">
    <property type="entry name" value="HAD superfamily/HAD-like"/>
    <property type="match status" value="1"/>
</dbReference>
<dbReference type="PANTHER" id="PTHR10000:SF8">
    <property type="entry name" value="HAD SUPERFAMILY HYDROLASE-LIKE, TYPE 3"/>
    <property type="match status" value="1"/>
</dbReference>
<dbReference type="EMBL" id="WVIE01000001">
    <property type="protein sequence ID" value="NDJ15842.1"/>
    <property type="molecule type" value="Genomic_DNA"/>
</dbReference>
<organism evidence="1 2">
    <name type="scientific">Myxacorys almedinensis A</name>
    <dbReference type="NCBI Taxonomy" id="2690445"/>
    <lineage>
        <taxon>Bacteria</taxon>
        <taxon>Bacillati</taxon>
        <taxon>Cyanobacteriota</taxon>
        <taxon>Cyanophyceae</taxon>
        <taxon>Leptolyngbyales</taxon>
        <taxon>Leptolyngbyaceae</taxon>
        <taxon>Myxacorys</taxon>
        <taxon>Myxacorys almedinensis</taxon>
    </lineage>
</organism>
<keyword evidence="2" id="KW-1185">Reference proteome</keyword>
<evidence type="ECO:0000313" key="1">
    <source>
        <dbReference type="EMBL" id="NDJ15842.1"/>
    </source>
</evidence>
<keyword evidence="1" id="KW-0378">Hydrolase</keyword>
<dbReference type="PANTHER" id="PTHR10000">
    <property type="entry name" value="PHOSPHOSERINE PHOSPHATASE"/>
    <property type="match status" value="1"/>
</dbReference>
<sequence length="253" mass="28099">MTLIPLADATNLTSVRLVATDLDGTLTIADKLTPKLLNAFETLKQADISVLIVTGRSAGWVNAIAAYFPVTGAIAENGGLFYKGDSQSFITPISDLKHHRLKLLETFELLKAQFPKIQETSDNQFRLTDWTFDIEGISPSELDTMTELCQTQGWSFTYSTVQCHIKPMGQNKADGLLQVLHRQFPEVSLEQIITVGDSPNDETLFNSQYFPRSVGVANLLKYSDRLTHKPTYITNLSEGNGFCELVQHLTQSP</sequence>
<dbReference type="InterPro" id="IPR006379">
    <property type="entry name" value="HAD-SF_hydro_IIB"/>
</dbReference>
<dbReference type="GO" id="GO:0000287">
    <property type="term" value="F:magnesium ion binding"/>
    <property type="evidence" value="ECO:0007669"/>
    <property type="project" value="TreeGrafter"/>
</dbReference>
<dbReference type="Proteomes" id="UP000646053">
    <property type="component" value="Unassembled WGS sequence"/>
</dbReference>
<comment type="caution">
    <text evidence="1">The sequence shown here is derived from an EMBL/GenBank/DDBJ whole genome shotgun (WGS) entry which is preliminary data.</text>
</comment>
<proteinExistence type="predicted"/>
<dbReference type="InterPro" id="IPR036412">
    <property type="entry name" value="HAD-like_sf"/>
</dbReference>
<gene>
    <name evidence="1" type="ORF">GS601_00820</name>
</gene>
<reference evidence="1" key="1">
    <citation type="submission" date="2019-12" db="EMBL/GenBank/DDBJ databases">
        <title>High-Quality draft genome sequences of three cyanobacteria isolated from the limestone walls of the Old Cathedral of Coimbra.</title>
        <authorList>
            <person name="Tiago I."/>
            <person name="Soares F."/>
            <person name="Portugal A."/>
        </authorList>
    </citation>
    <scope>NUCLEOTIDE SEQUENCE</scope>
    <source>
        <strain evidence="1">A</strain>
    </source>
</reference>
<accession>A0A8J8CL84</accession>
<dbReference type="InterPro" id="IPR023214">
    <property type="entry name" value="HAD_sf"/>
</dbReference>
<evidence type="ECO:0000313" key="2">
    <source>
        <dbReference type="Proteomes" id="UP000646053"/>
    </source>
</evidence>
<dbReference type="SUPFAM" id="SSF56784">
    <property type="entry name" value="HAD-like"/>
    <property type="match status" value="1"/>
</dbReference>
<dbReference type="Pfam" id="PF08282">
    <property type="entry name" value="Hydrolase_3"/>
    <property type="match status" value="2"/>
</dbReference>
<dbReference type="GO" id="GO:0016791">
    <property type="term" value="F:phosphatase activity"/>
    <property type="evidence" value="ECO:0007669"/>
    <property type="project" value="TreeGrafter"/>
</dbReference>
<dbReference type="NCBIfam" id="TIGR01484">
    <property type="entry name" value="HAD-SF-IIB"/>
    <property type="match status" value="1"/>
</dbReference>
<name>A0A8J8CL84_9CYAN</name>
<dbReference type="RefSeq" id="WP_162421248.1">
    <property type="nucleotide sequence ID" value="NZ_WVIE01000001.1"/>
</dbReference>
<dbReference type="GO" id="GO:0005829">
    <property type="term" value="C:cytosol"/>
    <property type="evidence" value="ECO:0007669"/>
    <property type="project" value="TreeGrafter"/>
</dbReference>
<protein>
    <submittedName>
        <fullName evidence="1">HAD-IIB family hydrolase</fullName>
    </submittedName>
</protein>
<dbReference type="AlphaFoldDB" id="A0A8J8CL84"/>
<dbReference type="Gene3D" id="3.90.1070.10">
    <property type="match status" value="1"/>
</dbReference>